<evidence type="ECO:0000313" key="18">
    <source>
        <dbReference type="RefSeq" id="XP_022242685.1"/>
    </source>
</evidence>
<proteinExistence type="inferred from homology"/>
<evidence type="ECO:0000256" key="10">
    <source>
        <dbReference type="ARBA" id="ARBA00023136"/>
    </source>
</evidence>
<dbReference type="InterPro" id="IPR001503">
    <property type="entry name" value="Glyco_trans_10"/>
</dbReference>
<evidence type="ECO:0000256" key="1">
    <source>
        <dbReference type="ARBA" id="ARBA00004447"/>
    </source>
</evidence>
<evidence type="ECO:0000256" key="5">
    <source>
        <dbReference type="ARBA" id="ARBA00022679"/>
    </source>
</evidence>
<dbReference type="Pfam" id="PF17039">
    <property type="entry name" value="Glyco_tran_10_N"/>
    <property type="match status" value="1"/>
</dbReference>
<feature type="domain" description="Fucosyltransferase N-terminal" evidence="14">
    <location>
        <begin position="86"/>
        <end position="206"/>
    </location>
</feature>
<keyword evidence="15" id="KW-1185">Reference proteome</keyword>
<evidence type="ECO:0000259" key="13">
    <source>
        <dbReference type="Pfam" id="PF00852"/>
    </source>
</evidence>
<dbReference type="InterPro" id="IPR055270">
    <property type="entry name" value="Glyco_tran_10_C"/>
</dbReference>
<keyword evidence="7" id="KW-0735">Signal-anchor</keyword>
<organism evidence="15 17">
    <name type="scientific">Limulus polyphemus</name>
    <name type="common">Atlantic horseshoe crab</name>
    <dbReference type="NCBI Taxonomy" id="6850"/>
    <lineage>
        <taxon>Eukaryota</taxon>
        <taxon>Metazoa</taxon>
        <taxon>Ecdysozoa</taxon>
        <taxon>Arthropoda</taxon>
        <taxon>Chelicerata</taxon>
        <taxon>Merostomata</taxon>
        <taxon>Xiphosura</taxon>
        <taxon>Limulidae</taxon>
        <taxon>Limulus</taxon>
    </lineage>
</organism>
<keyword evidence="5 12" id="KW-0808">Transferase</keyword>
<protein>
    <recommendedName>
        <fullName evidence="12">Fucosyltransferase</fullName>
        <ecNumber evidence="12">2.4.1.-</ecNumber>
    </recommendedName>
</protein>
<comment type="similarity">
    <text evidence="3 12">Belongs to the glycosyltransferase 10 family.</text>
</comment>
<evidence type="ECO:0000256" key="6">
    <source>
        <dbReference type="ARBA" id="ARBA00022692"/>
    </source>
</evidence>
<dbReference type="RefSeq" id="XP_022242678.1">
    <property type="nucleotide sequence ID" value="XM_022386970.1"/>
</dbReference>
<dbReference type="GeneID" id="106460156"/>
<dbReference type="Gene3D" id="3.40.50.11660">
    <property type="entry name" value="Glycosyl transferase family 10, C-terminal domain"/>
    <property type="match status" value="1"/>
</dbReference>
<comment type="pathway">
    <text evidence="2">Protein modification; protein glycosylation.</text>
</comment>
<dbReference type="Pfam" id="PF00852">
    <property type="entry name" value="Glyco_transf_10"/>
    <property type="match status" value="1"/>
</dbReference>
<dbReference type="InterPro" id="IPR031481">
    <property type="entry name" value="Glyco_tran_10_N"/>
</dbReference>
<dbReference type="EC" id="2.4.1.-" evidence="12"/>
<evidence type="ECO:0000256" key="8">
    <source>
        <dbReference type="ARBA" id="ARBA00022989"/>
    </source>
</evidence>
<evidence type="ECO:0000256" key="11">
    <source>
        <dbReference type="ARBA" id="ARBA00023180"/>
    </source>
</evidence>
<comment type="subcellular location">
    <subcellularLocation>
        <location evidence="1 12">Golgi apparatus</location>
        <location evidence="1 12">Golgi stack membrane</location>
        <topology evidence="1 12">Single-pass type II membrane protein</topology>
    </subcellularLocation>
</comment>
<reference evidence="16 17" key="1">
    <citation type="submission" date="2025-05" db="UniProtKB">
        <authorList>
            <consortium name="RefSeq"/>
        </authorList>
    </citation>
    <scope>IDENTIFICATION</scope>
    <source>
        <tissue evidence="16 17">Muscle</tissue>
    </source>
</reference>
<dbReference type="RefSeq" id="XP_022242693.1">
    <property type="nucleotide sequence ID" value="XM_022386985.1"/>
</dbReference>
<accession>A0ABM1SGC3</accession>
<keyword evidence="10 12" id="KW-0472">Membrane</keyword>
<dbReference type="PANTHER" id="PTHR48438:SF1">
    <property type="entry name" value="ALPHA-(1,3)-FUCOSYLTRANSFERASE C-RELATED"/>
    <property type="match status" value="1"/>
</dbReference>
<feature type="transmembrane region" description="Helical" evidence="12">
    <location>
        <begin position="12"/>
        <end position="35"/>
    </location>
</feature>
<evidence type="ECO:0000256" key="12">
    <source>
        <dbReference type="RuleBase" id="RU003832"/>
    </source>
</evidence>
<sequence length="421" mass="49620">MPNRLCPTTLSRMWNCVFMVLLISAGVSLIIYHLMEYSQNKSVFSRQYFHFMQNLNNSQQDYGSPLKYFNKVLNSNDSDNDVSYTKNYTILFWEHGKRMLRRFLRSYGKVEHDPFEFCSVRNCRVQIDDMNGLNVSDAVVFHLHRTQGPDTLPPYRLPHQRWIFFTDESPLHTFLVTKKFTMKDYNGYFNWSMTYRSDSDVPVPYGRTVPLNKAEKAKINSLPDYAKLKSRLVAVLGSNCGGINKRWQYIHSLEKYLKVDIYGHCGKLKCPGHFTTDCPILKEYKFYLAFENSNCKEYITEKMWWNGFHKESVPVVMGGDKEDYKRLCPPGSYIHVEDFDSPQELANYIKFLDENNTAYNKYFEWKKNYKVLNEHGYFGSPSLHICHICEALNFNKSPKTYYHLEDFWNKNTDCRGSVLPL</sequence>
<keyword evidence="8 12" id="KW-1133">Transmembrane helix</keyword>
<evidence type="ECO:0000313" key="16">
    <source>
        <dbReference type="RefSeq" id="XP_013775300.2"/>
    </source>
</evidence>
<dbReference type="RefSeq" id="XP_022242685.1">
    <property type="nucleotide sequence ID" value="XM_022386977.1"/>
</dbReference>
<evidence type="ECO:0000313" key="17">
    <source>
        <dbReference type="RefSeq" id="XP_022242678.1"/>
    </source>
</evidence>
<evidence type="ECO:0000259" key="14">
    <source>
        <dbReference type="Pfam" id="PF17039"/>
    </source>
</evidence>
<evidence type="ECO:0000256" key="9">
    <source>
        <dbReference type="ARBA" id="ARBA00023034"/>
    </source>
</evidence>
<keyword evidence="6 12" id="KW-0812">Transmembrane</keyword>
<name>A0ABM1SGC3_LIMPO</name>
<dbReference type="PANTHER" id="PTHR48438">
    <property type="entry name" value="ALPHA-(1,3)-FUCOSYLTRANSFERASE C-RELATED"/>
    <property type="match status" value="1"/>
</dbReference>
<keyword evidence="11" id="KW-0325">Glycoprotein</keyword>
<evidence type="ECO:0000256" key="4">
    <source>
        <dbReference type="ARBA" id="ARBA00022676"/>
    </source>
</evidence>
<keyword evidence="9 12" id="KW-0333">Golgi apparatus</keyword>
<dbReference type="InterPro" id="IPR038577">
    <property type="entry name" value="GT10-like_C_sf"/>
</dbReference>
<evidence type="ECO:0000313" key="15">
    <source>
        <dbReference type="Proteomes" id="UP000694941"/>
    </source>
</evidence>
<feature type="domain" description="Fucosyltransferase C-terminal" evidence="13">
    <location>
        <begin position="228"/>
        <end position="406"/>
    </location>
</feature>
<evidence type="ECO:0000313" key="19">
    <source>
        <dbReference type="RefSeq" id="XP_022242693.1"/>
    </source>
</evidence>
<keyword evidence="4 12" id="KW-0328">Glycosyltransferase</keyword>
<evidence type="ECO:0000256" key="3">
    <source>
        <dbReference type="ARBA" id="ARBA00008919"/>
    </source>
</evidence>
<dbReference type="SUPFAM" id="SSF53756">
    <property type="entry name" value="UDP-Glycosyltransferase/glycogen phosphorylase"/>
    <property type="match status" value="1"/>
</dbReference>
<gene>
    <name evidence="16 17 18 19" type="primary">LOC106460156</name>
</gene>
<evidence type="ECO:0000256" key="2">
    <source>
        <dbReference type="ARBA" id="ARBA00004922"/>
    </source>
</evidence>
<evidence type="ECO:0000256" key="7">
    <source>
        <dbReference type="ARBA" id="ARBA00022968"/>
    </source>
</evidence>
<dbReference type="Proteomes" id="UP000694941">
    <property type="component" value="Unplaced"/>
</dbReference>
<dbReference type="RefSeq" id="XP_013775300.2">
    <property type="nucleotide sequence ID" value="XM_013919846.2"/>
</dbReference>